<sequence>MLVLAEFDANKGNQVVWQSEAGNLNGIEFKMLPSGLHTRTEDTIYFKYCDQMGCAVYGMRGNTRETAKFYSLAVVSGSLEWNQETFLRDALEKFLSIGDTDVLPKQLGAPDPRCHPVLGADLFLGRFGPRVFELWKAGLARMRILLFVNSSVHDASRFAYVLSRMTTIPSDVRHLLPEHRQALQYTDPEAIYNVTLHDLADLQQLESFVACSTDELLTHSAQNAADIIGRPDSVKSLLSGNNLEPTWTDSHRFSVIAKAFDVPAESSGIMTAAANAAANGLIWWASAGESASLDAQEVQPLLEASPEGVAVVGQFQNYTRGLIHTFSRLAEDSDGGVIRITAADLAALGLDIFCRQDREFLQRFSLVWFDRPVWFTSWCCCV</sequence>
<dbReference type="Proteomes" id="UP000238350">
    <property type="component" value="Unassembled WGS sequence"/>
</dbReference>
<feature type="domain" description="DUF4484" evidence="1">
    <location>
        <begin position="322"/>
        <end position="372"/>
    </location>
</feature>
<gene>
    <name evidence="2" type="ORF">B9G98_04136</name>
</gene>
<organism evidence="2 3">
    <name type="scientific">Wickerhamiella sorbophila</name>
    <dbReference type="NCBI Taxonomy" id="45607"/>
    <lineage>
        <taxon>Eukaryota</taxon>
        <taxon>Fungi</taxon>
        <taxon>Dikarya</taxon>
        <taxon>Ascomycota</taxon>
        <taxon>Saccharomycotina</taxon>
        <taxon>Dipodascomycetes</taxon>
        <taxon>Dipodascales</taxon>
        <taxon>Trichomonascaceae</taxon>
        <taxon>Wickerhamiella</taxon>
    </lineage>
</organism>
<dbReference type="EMBL" id="NDIQ01000022">
    <property type="protein sequence ID" value="PRT56516.1"/>
    <property type="molecule type" value="Genomic_DNA"/>
</dbReference>
<accession>A0A2T0FNF1</accession>
<dbReference type="AlphaFoldDB" id="A0A2T0FNF1"/>
<dbReference type="GeneID" id="36517884"/>
<evidence type="ECO:0000259" key="1">
    <source>
        <dbReference type="Pfam" id="PF14831"/>
    </source>
</evidence>
<dbReference type="PANTHER" id="PTHR28153:SF1">
    <property type="entry name" value="DUF4484 DOMAIN-CONTAINING PROTEIN"/>
    <property type="match status" value="1"/>
</dbReference>
<dbReference type="GO" id="GO:0005811">
    <property type="term" value="C:lipid droplet"/>
    <property type="evidence" value="ECO:0007669"/>
    <property type="project" value="TreeGrafter"/>
</dbReference>
<dbReference type="Pfam" id="PF14831">
    <property type="entry name" value="DUF4484"/>
    <property type="match status" value="1"/>
</dbReference>
<dbReference type="InterPro" id="IPR018626">
    <property type="entry name" value="LCHN/Anr2"/>
</dbReference>
<proteinExistence type="predicted"/>
<dbReference type="RefSeq" id="XP_024666461.1">
    <property type="nucleotide sequence ID" value="XM_024810693.1"/>
</dbReference>
<evidence type="ECO:0000313" key="3">
    <source>
        <dbReference type="Proteomes" id="UP000238350"/>
    </source>
</evidence>
<dbReference type="InterPro" id="IPR053056">
    <property type="entry name" value="Lipid_Metab_Assoc_Protein"/>
</dbReference>
<reference evidence="2 3" key="1">
    <citation type="submission" date="2017-04" db="EMBL/GenBank/DDBJ databases">
        <title>Genome sequencing of [Candida] sorbophila.</title>
        <authorList>
            <person name="Ahn J.O."/>
        </authorList>
    </citation>
    <scope>NUCLEOTIDE SEQUENCE [LARGE SCALE GENOMIC DNA]</scope>
    <source>
        <strain evidence="2 3">DS02</strain>
    </source>
</reference>
<dbReference type="OrthoDB" id="2152680at2759"/>
<dbReference type="Pfam" id="PF09804">
    <property type="entry name" value="DENND11"/>
    <property type="match status" value="2"/>
</dbReference>
<keyword evidence="3" id="KW-1185">Reference proteome</keyword>
<name>A0A2T0FNF1_9ASCO</name>
<dbReference type="InterPro" id="IPR028115">
    <property type="entry name" value="DUF4484"/>
</dbReference>
<protein>
    <submittedName>
        <fullName evidence="2">Uncharacterized protein ANR2</fullName>
    </submittedName>
</protein>
<dbReference type="PANTHER" id="PTHR28153">
    <property type="entry name" value="PROTEIN, PUTATIVE-RELATED"/>
    <property type="match status" value="1"/>
</dbReference>
<comment type="caution">
    <text evidence="2">The sequence shown here is derived from an EMBL/GenBank/DDBJ whole genome shotgun (WGS) entry which is preliminary data.</text>
</comment>
<evidence type="ECO:0000313" key="2">
    <source>
        <dbReference type="EMBL" id="PRT56516.1"/>
    </source>
</evidence>